<dbReference type="PIRSF" id="PIRSF018982">
    <property type="entry name" value="EutC"/>
    <property type="match status" value="1"/>
</dbReference>
<dbReference type="KEGG" id="rgu:A4W93_00420"/>
<keyword evidence="1 2" id="KW-0456">Lyase</keyword>
<dbReference type="GO" id="GO:0006520">
    <property type="term" value="P:amino acid metabolic process"/>
    <property type="evidence" value="ECO:0007669"/>
    <property type="project" value="InterPro"/>
</dbReference>
<dbReference type="HAMAP" id="MF_00601">
    <property type="entry name" value="EutC"/>
    <property type="match status" value="1"/>
</dbReference>
<feature type="binding site" evidence="1">
    <location>
        <position position="176"/>
    </location>
    <ligand>
        <name>adenosylcob(III)alamin</name>
        <dbReference type="ChEBI" id="CHEBI:18408"/>
    </ligand>
</feature>
<dbReference type="Pfam" id="PF05985">
    <property type="entry name" value="EutC"/>
    <property type="match status" value="1"/>
</dbReference>
<comment type="subunit">
    <text evidence="1">The basic unit is a heterodimer which dimerizes to form tetramers. The heterotetramers trimerize; 6 large subunits form a core ring with 6 small subunits projecting outwards.</text>
</comment>
<dbReference type="Gene3D" id="3.40.50.11240">
    <property type="entry name" value="Ethanolamine ammonia-lyase light chain (EutC)"/>
    <property type="match status" value="1"/>
</dbReference>
<reference evidence="2 3" key="1">
    <citation type="submission" date="2016-04" db="EMBL/GenBank/DDBJ databases">
        <title>Complete genome sequence of natural rubber-degrading, novel Gram-negative bacterium, Rhizobacter gummiphilus strain NS21.</title>
        <authorList>
            <person name="Tabata M."/>
            <person name="Kasai D."/>
            <person name="Fukuda M."/>
        </authorList>
    </citation>
    <scope>NUCLEOTIDE SEQUENCE [LARGE SCALE GENOMIC DNA]</scope>
    <source>
        <strain evidence="2 3">NS21</strain>
    </source>
</reference>
<comment type="cofactor">
    <cofactor evidence="1">
        <name>adenosylcob(III)alamin</name>
        <dbReference type="ChEBI" id="CHEBI:18408"/>
    </cofactor>
    <text evidence="1">Binds between the large and small subunits.</text>
</comment>
<dbReference type="InterPro" id="IPR009246">
    <property type="entry name" value="EutC"/>
</dbReference>
<comment type="function">
    <text evidence="1">Catalyzes the deamination of various vicinal amino-alcohols to oxo compounds. Allows this organism to utilize ethanolamine as the sole source of nitrogen and carbon in the presence of external vitamin B12.</text>
</comment>
<keyword evidence="1" id="KW-1283">Bacterial microcompartment</keyword>
<evidence type="ECO:0000256" key="1">
    <source>
        <dbReference type="HAMAP-Rule" id="MF_00601"/>
    </source>
</evidence>
<dbReference type="AlphaFoldDB" id="A0A1W6L2K2"/>
<dbReference type="NCBIfam" id="NF003971">
    <property type="entry name" value="PRK05465.1"/>
    <property type="match status" value="1"/>
</dbReference>
<dbReference type="InterPro" id="IPR042251">
    <property type="entry name" value="EutC_C"/>
</dbReference>
<dbReference type="EC" id="4.3.1.7" evidence="1"/>
<dbReference type="GO" id="GO:0031471">
    <property type="term" value="C:ethanolamine degradation polyhedral organelle"/>
    <property type="evidence" value="ECO:0007669"/>
    <property type="project" value="UniProtKB-UniRule"/>
</dbReference>
<protein>
    <recommendedName>
        <fullName evidence="1">Ethanolamine ammonia-lyase small subunit</fullName>
        <shortName evidence="1">EAL small subunit</shortName>
        <ecNumber evidence="1">4.3.1.7</ecNumber>
    </recommendedName>
</protein>
<dbReference type="Proteomes" id="UP000193427">
    <property type="component" value="Chromosome"/>
</dbReference>
<gene>
    <name evidence="1" type="primary">eutC</name>
    <name evidence="2" type="ORF">A4W93_00420</name>
</gene>
<dbReference type="EMBL" id="CP015118">
    <property type="protein sequence ID" value="ARN18502.1"/>
    <property type="molecule type" value="Genomic_DNA"/>
</dbReference>
<comment type="similarity">
    <text evidence="1">Belongs to the EutC family.</text>
</comment>
<dbReference type="GO" id="GO:0046336">
    <property type="term" value="P:ethanolamine catabolic process"/>
    <property type="evidence" value="ECO:0007669"/>
    <property type="project" value="UniProtKB-UniRule"/>
</dbReference>
<dbReference type="RefSeq" id="WP_085748736.1">
    <property type="nucleotide sequence ID" value="NZ_BSPR01000010.1"/>
</dbReference>
<keyword evidence="3" id="KW-1185">Reference proteome</keyword>
<comment type="catalytic activity">
    <reaction evidence="1">
        <text>ethanolamine = acetaldehyde + NH4(+)</text>
        <dbReference type="Rhea" id="RHEA:15313"/>
        <dbReference type="ChEBI" id="CHEBI:15343"/>
        <dbReference type="ChEBI" id="CHEBI:28938"/>
        <dbReference type="ChEBI" id="CHEBI:57603"/>
        <dbReference type="EC" id="4.3.1.7"/>
    </reaction>
</comment>
<feature type="binding site" evidence="1">
    <location>
        <position position="155"/>
    </location>
    <ligand>
        <name>adenosylcob(III)alamin</name>
        <dbReference type="ChEBI" id="CHEBI:18408"/>
    </ligand>
</feature>
<dbReference type="GO" id="GO:0008851">
    <property type="term" value="F:ethanolamine ammonia-lyase activity"/>
    <property type="evidence" value="ECO:0007669"/>
    <property type="project" value="UniProtKB-UniRule"/>
</dbReference>
<dbReference type="GO" id="GO:0031419">
    <property type="term" value="F:cobalamin binding"/>
    <property type="evidence" value="ECO:0007669"/>
    <property type="project" value="UniProtKB-UniRule"/>
</dbReference>
<sequence>MKDLVTPDPWTPLRQHTAARVALGRSGASLPTREVLRFDAAHALARDAVHLPLDAEALCERLGAAGWPVHRVHSAAPDRAAYLLRPDLGRRLDEASSAQLAAFDDPAPDLAFVVGDGLSSLATSRHAVPLLDAVRSLAPSTWRLGPVVVAEQARVALGDPVGERLKAQLVAVLIGERPGLSSPDSLGIYLTWNPRTGRTDAERNCISNVRPEGLSYAEAARRLVWLCGEALRLRLTGVGLKDGSDLQPRVIPAQAGTLSARPGSRPAPG</sequence>
<dbReference type="UniPathway" id="UPA00560"/>
<feature type="binding site" evidence="1">
    <location>
        <position position="205"/>
    </location>
    <ligand>
        <name>adenosylcob(III)alamin</name>
        <dbReference type="ChEBI" id="CHEBI:18408"/>
    </ligand>
</feature>
<evidence type="ECO:0000313" key="2">
    <source>
        <dbReference type="EMBL" id="ARN18502.1"/>
    </source>
</evidence>
<keyword evidence="1" id="KW-0170">Cobalt</keyword>
<dbReference type="Gene3D" id="1.10.30.40">
    <property type="entry name" value="Ethanolamine ammonia-lyase light chain (EutC), N-terminal domain"/>
    <property type="match status" value="1"/>
</dbReference>
<dbReference type="STRING" id="946333.A4W93_00420"/>
<keyword evidence="1" id="KW-0846">Cobalamin</keyword>
<dbReference type="PANTHER" id="PTHR39330:SF1">
    <property type="entry name" value="ETHANOLAMINE AMMONIA-LYASE SMALL SUBUNIT"/>
    <property type="match status" value="1"/>
</dbReference>
<accession>A0A1W6L2K2</accession>
<evidence type="ECO:0000313" key="3">
    <source>
        <dbReference type="Proteomes" id="UP000193427"/>
    </source>
</evidence>
<dbReference type="InterPro" id="IPR042255">
    <property type="entry name" value="EutC_N"/>
</dbReference>
<dbReference type="GO" id="GO:0009350">
    <property type="term" value="C:ethanolamine ammonia-lyase complex"/>
    <property type="evidence" value="ECO:0007669"/>
    <property type="project" value="UniProtKB-UniRule"/>
</dbReference>
<dbReference type="PANTHER" id="PTHR39330">
    <property type="entry name" value="ETHANOLAMINE AMMONIA-LYASE LIGHT CHAIN"/>
    <property type="match status" value="1"/>
</dbReference>
<comment type="subcellular location">
    <subcellularLocation>
        <location evidence="1">Bacterial microcompartment</location>
    </subcellularLocation>
</comment>
<comment type="pathway">
    <text evidence="1">Amine and polyamine degradation; ethanolamine degradation.</text>
</comment>
<organism evidence="2 3">
    <name type="scientific">Piscinibacter gummiphilus</name>
    <dbReference type="NCBI Taxonomy" id="946333"/>
    <lineage>
        <taxon>Bacteria</taxon>
        <taxon>Pseudomonadati</taxon>
        <taxon>Pseudomonadota</taxon>
        <taxon>Betaproteobacteria</taxon>
        <taxon>Burkholderiales</taxon>
        <taxon>Sphaerotilaceae</taxon>
        <taxon>Piscinibacter</taxon>
    </lineage>
</organism>
<dbReference type="OrthoDB" id="114248at2"/>
<proteinExistence type="inferred from homology"/>
<name>A0A1W6L2K2_9BURK</name>